<sequence length="448" mass="49864">SAKFQARWMNRRDLTVPSWGNLRQAVCESGMNDSSSSSIFPTLSSPSSNLPQSRGRSELRGFGRTVPSFSRPPPVVDETTKEETTIVVDPTTLPPPTPQPITAKVDPPIVGSSSDTNVRPTTTSRRGFGRPIPSFVTPSSLVRPPPPPSIPQPSPDPPSLLPPPSIPPNSLPATSPPHPPSHSDLVSLRQAYKIFPKCQQETSRRIAENQEIEGEWMARMEEFMENPSKCEIELRSKNIAPSVLREKEVEVREEKKKRKSFISCKLKMEKIKGCSNGKEEDSQWQEDDNLTEFCELAITVKNQLVSSLASRLTNVEKNEILILFDLLMAQFPASVKMVDWGIPAGHCQYYYASYASQMHGMIPEGIVTMNERDELFSMGVALRAYIEMEQRSIGCDIKNMLKKGTVIVQSLASHLVVDPAMIIINVKESKAFDAVQVAEGTVIYMRER</sequence>
<evidence type="ECO:0000256" key="1">
    <source>
        <dbReference type="SAM" id="MobiDB-lite"/>
    </source>
</evidence>
<accession>A0AAV5VZD2</accession>
<gene>
    <name evidence="2" type="ORF">PFISCL1PPCAC_15050</name>
</gene>
<dbReference type="Proteomes" id="UP001432322">
    <property type="component" value="Unassembled WGS sequence"/>
</dbReference>
<organism evidence="2 3">
    <name type="scientific">Pristionchus fissidentatus</name>
    <dbReference type="NCBI Taxonomy" id="1538716"/>
    <lineage>
        <taxon>Eukaryota</taxon>
        <taxon>Metazoa</taxon>
        <taxon>Ecdysozoa</taxon>
        <taxon>Nematoda</taxon>
        <taxon>Chromadorea</taxon>
        <taxon>Rhabditida</taxon>
        <taxon>Rhabditina</taxon>
        <taxon>Diplogasteromorpha</taxon>
        <taxon>Diplogasteroidea</taxon>
        <taxon>Neodiplogasteridae</taxon>
        <taxon>Pristionchus</taxon>
    </lineage>
</organism>
<name>A0AAV5VZD2_9BILA</name>
<feature type="compositionally biased region" description="Polar residues" evidence="1">
    <location>
        <begin position="111"/>
        <end position="125"/>
    </location>
</feature>
<protein>
    <submittedName>
        <fullName evidence="2">Uncharacterized protein</fullName>
    </submittedName>
</protein>
<dbReference type="EMBL" id="BTSY01000004">
    <property type="protein sequence ID" value="GMT23753.1"/>
    <property type="molecule type" value="Genomic_DNA"/>
</dbReference>
<dbReference type="AlphaFoldDB" id="A0AAV5VZD2"/>
<proteinExistence type="predicted"/>
<feature type="compositionally biased region" description="Low complexity" evidence="1">
    <location>
        <begin position="34"/>
        <end position="48"/>
    </location>
</feature>
<keyword evidence="3" id="KW-1185">Reference proteome</keyword>
<evidence type="ECO:0000313" key="3">
    <source>
        <dbReference type="Proteomes" id="UP001432322"/>
    </source>
</evidence>
<reference evidence="2" key="1">
    <citation type="submission" date="2023-10" db="EMBL/GenBank/DDBJ databases">
        <title>Genome assembly of Pristionchus species.</title>
        <authorList>
            <person name="Yoshida K."/>
            <person name="Sommer R.J."/>
        </authorList>
    </citation>
    <scope>NUCLEOTIDE SEQUENCE</scope>
    <source>
        <strain evidence="2">RS5133</strain>
    </source>
</reference>
<comment type="caution">
    <text evidence="2">The sequence shown here is derived from an EMBL/GenBank/DDBJ whole genome shotgun (WGS) entry which is preliminary data.</text>
</comment>
<evidence type="ECO:0000313" key="2">
    <source>
        <dbReference type="EMBL" id="GMT23753.1"/>
    </source>
</evidence>
<feature type="non-terminal residue" evidence="2">
    <location>
        <position position="1"/>
    </location>
</feature>
<feature type="region of interest" description="Disordered" evidence="1">
    <location>
        <begin position="30"/>
        <end position="184"/>
    </location>
</feature>
<feature type="compositionally biased region" description="Pro residues" evidence="1">
    <location>
        <begin position="143"/>
        <end position="180"/>
    </location>
</feature>